<dbReference type="Proteomes" id="UP000742024">
    <property type="component" value="Unassembled WGS sequence"/>
</dbReference>
<dbReference type="PANTHER" id="PTHR14145:SF2">
    <property type="entry name" value="COP9 SIGNALOSOME COMPLEX SUBUNIT 1"/>
    <property type="match status" value="1"/>
</dbReference>
<dbReference type="InterPro" id="IPR045135">
    <property type="entry name" value="Rpn7_N"/>
</dbReference>
<reference evidence="9 10" key="1">
    <citation type="journal article" date="2020" name="bioRxiv">
        <title>Whole genome comparisons of ergot fungi reveals the divergence and evolution of species within the genus Claviceps are the result of varying mechanisms driving genome evolution and host range expansion.</title>
        <authorList>
            <person name="Wyka S.A."/>
            <person name="Mondo S.J."/>
            <person name="Liu M."/>
            <person name="Dettman J."/>
            <person name="Nalam V."/>
            <person name="Broders K.D."/>
        </authorList>
    </citation>
    <scope>NUCLEOTIDE SEQUENCE</scope>
    <source>
        <strain evidence="9">CCC 1102</strain>
        <strain evidence="8 10">LM583</strain>
    </source>
</reference>
<dbReference type="Pfam" id="PF01399">
    <property type="entry name" value="PCI"/>
    <property type="match status" value="1"/>
</dbReference>
<evidence type="ECO:0000313" key="9">
    <source>
        <dbReference type="EMBL" id="KAG5977760.1"/>
    </source>
</evidence>
<keyword evidence="10" id="KW-1185">Reference proteome</keyword>
<dbReference type="Proteomes" id="UP000784919">
    <property type="component" value="Unassembled WGS sequence"/>
</dbReference>
<dbReference type="EMBL" id="SRPR01000054">
    <property type="protein sequence ID" value="KAG5963387.1"/>
    <property type="molecule type" value="Genomic_DNA"/>
</dbReference>
<comment type="caution">
    <text evidence="9">The sequence shown here is derived from an EMBL/GenBank/DDBJ whole genome shotgun (WGS) entry which is preliminary data.</text>
</comment>
<evidence type="ECO:0000313" key="11">
    <source>
        <dbReference type="Proteomes" id="UP000784919"/>
    </source>
</evidence>
<dbReference type="OrthoDB" id="422427at2759"/>
<dbReference type="SUPFAM" id="SSF46785">
    <property type="entry name" value="Winged helix' DNA-binding domain"/>
    <property type="match status" value="1"/>
</dbReference>
<dbReference type="GO" id="GO:0005737">
    <property type="term" value="C:cytoplasm"/>
    <property type="evidence" value="ECO:0007669"/>
    <property type="project" value="UniProtKB-SubCell"/>
</dbReference>
<evidence type="ECO:0000259" key="7">
    <source>
        <dbReference type="PROSITE" id="PS50250"/>
    </source>
</evidence>
<evidence type="ECO:0000313" key="8">
    <source>
        <dbReference type="EMBL" id="KAG5963387.1"/>
    </source>
</evidence>
<name>A0A9P7N1T6_9HYPO</name>
<evidence type="ECO:0000256" key="5">
    <source>
        <dbReference type="ARBA" id="ARBA00022790"/>
    </source>
</evidence>
<dbReference type="EMBL" id="SRPS01000006">
    <property type="protein sequence ID" value="KAG5977760.1"/>
    <property type="molecule type" value="Genomic_DNA"/>
</dbReference>
<sequence>MTAPDQVLGFMTKMADLGGVVVQDQPKLDLDLYLQNYAGRTRFDRLLHIGKTSVYLCVDALRAAVIEAKKGHDVLCYLEAIECLIKAAPDVPEAQRDFDWIRKTEAENKAETARLENELKGYTNNLIKESIRMGNEDLGKHFEDIGKFKEATDAYTRMRHDVSTTKHIRDCGKNLVNVSLHRRDFKSVLSSVSMLASAQASNNEESVKAYTVVGSLLAHLGLGNFEEAAKELLGANFHEPSSTYDHMASPHDIAIYGGLLALATMDREKLQAHVLEHQTFRIFLEHEPHIRKAIGFFVAARYSSCLSILEASRPDFLLDIHLHKHVPEIFAKIRSKCIVQYFVPFSCVALNTLDAAFASPGTSVVHEVAEKIRDGSLKARIDAKEKLLVAVEPDSRELMQSNALKVARLYEKEAKERLRRMSLAVSGLGVVDAKKATSADPGAPPVDEAWFDEMSDTHVGYQGTAVA</sequence>
<organism evidence="9 11">
    <name type="scientific">Claviceps arundinis</name>
    <dbReference type="NCBI Taxonomy" id="1623583"/>
    <lineage>
        <taxon>Eukaryota</taxon>
        <taxon>Fungi</taxon>
        <taxon>Dikarya</taxon>
        <taxon>Ascomycota</taxon>
        <taxon>Pezizomycotina</taxon>
        <taxon>Sordariomycetes</taxon>
        <taxon>Hypocreomycetidae</taxon>
        <taxon>Hypocreales</taxon>
        <taxon>Clavicipitaceae</taxon>
        <taxon>Claviceps</taxon>
    </lineage>
</organism>
<dbReference type="InterPro" id="IPR036390">
    <property type="entry name" value="WH_DNA-bd_sf"/>
</dbReference>
<evidence type="ECO:0000256" key="6">
    <source>
        <dbReference type="ARBA" id="ARBA00023242"/>
    </source>
</evidence>
<dbReference type="GO" id="GO:0008180">
    <property type="term" value="C:COP9 signalosome"/>
    <property type="evidence" value="ECO:0007669"/>
    <property type="project" value="UniProtKB-KW"/>
</dbReference>
<comment type="subcellular location">
    <subcellularLocation>
        <location evidence="2">Cytoplasm</location>
    </subcellularLocation>
    <subcellularLocation>
        <location evidence="1">Nucleus</location>
    </subcellularLocation>
</comment>
<protein>
    <recommendedName>
        <fullName evidence="7">PCI domain-containing protein</fullName>
    </recommendedName>
</protein>
<dbReference type="Pfam" id="PF10602">
    <property type="entry name" value="RPN7"/>
    <property type="match status" value="1"/>
</dbReference>
<evidence type="ECO:0000256" key="4">
    <source>
        <dbReference type="ARBA" id="ARBA00022490"/>
    </source>
</evidence>
<evidence type="ECO:0000313" key="10">
    <source>
        <dbReference type="Proteomes" id="UP000742024"/>
    </source>
</evidence>
<evidence type="ECO:0000256" key="3">
    <source>
        <dbReference type="ARBA" id="ARBA00008793"/>
    </source>
</evidence>
<evidence type="ECO:0000256" key="2">
    <source>
        <dbReference type="ARBA" id="ARBA00004496"/>
    </source>
</evidence>
<dbReference type="AlphaFoldDB" id="A0A9P7N1T6"/>
<dbReference type="PROSITE" id="PS50250">
    <property type="entry name" value="PCI"/>
    <property type="match status" value="1"/>
</dbReference>
<comment type="similarity">
    <text evidence="3">Belongs to the CSN1 family.</text>
</comment>
<proteinExistence type="inferred from homology"/>
<gene>
    <name evidence="9" type="ORF">E4U56_006879</name>
    <name evidence="8" type="ORF">E4U57_006338</name>
</gene>
<dbReference type="PANTHER" id="PTHR14145">
    <property type="entry name" value="26S PROTESOME SUBUNIT 6"/>
    <property type="match status" value="1"/>
</dbReference>
<dbReference type="InterPro" id="IPR000717">
    <property type="entry name" value="PCI_dom"/>
</dbReference>
<accession>A0A9P7N1T6</accession>
<feature type="domain" description="PCI" evidence="7">
    <location>
        <begin position="224"/>
        <end position="395"/>
    </location>
</feature>
<dbReference type="InterPro" id="IPR019585">
    <property type="entry name" value="Rpn7/CSN1"/>
</dbReference>
<dbReference type="SMART" id="SM00088">
    <property type="entry name" value="PINT"/>
    <property type="match status" value="1"/>
</dbReference>
<keyword evidence="4" id="KW-0963">Cytoplasm</keyword>
<keyword evidence="6" id="KW-0539">Nucleus</keyword>
<dbReference type="Gene3D" id="1.25.40.570">
    <property type="match status" value="1"/>
</dbReference>
<evidence type="ECO:0000256" key="1">
    <source>
        <dbReference type="ARBA" id="ARBA00004123"/>
    </source>
</evidence>
<keyword evidence="5" id="KW-0736">Signalosome</keyword>